<dbReference type="EMBL" id="OU912926">
    <property type="protein sequence ID" value="CAG9932426.1"/>
    <property type="molecule type" value="Genomic_DNA"/>
</dbReference>
<evidence type="ECO:0008006" key="3">
    <source>
        <dbReference type="Google" id="ProtNLM"/>
    </source>
</evidence>
<gene>
    <name evidence="1" type="ORF">NTG6680_1173</name>
</gene>
<dbReference type="Proteomes" id="UP000839052">
    <property type="component" value="Chromosome"/>
</dbReference>
<accession>A0ABN8AML7</accession>
<evidence type="ECO:0000313" key="2">
    <source>
        <dbReference type="Proteomes" id="UP000839052"/>
    </source>
</evidence>
<organism evidence="1 2">
    <name type="scientific">Candidatus Nitrotoga arctica</name>
    <dbReference type="NCBI Taxonomy" id="453162"/>
    <lineage>
        <taxon>Bacteria</taxon>
        <taxon>Pseudomonadati</taxon>
        <taxon>Pseudomonadota</taxon>
        <taxon>Betaproteobacteria</taxon>
        <taxon>Nitrosomonadales</taxon>
        <taxon>Gallionellaceae</taxon>
        <taxon>Candidatus Nitrotoga</taxon>
    </lineage>
</organism>
<keyword evidence="2" id="KW-1185">Reference proteome</keyword>
<evidence type="ECO:0000313" key="1">
    <source>
        <dbReference type="EMBL" id="CAG9932426.1"/>
    </source>
</evidence>
<dbReference type="RefSeq" id="WP_239796361.1">
    <property type="nucleotide sequence ID" value="NZ_OU912926.1"/>
</dbReference>
<proteinExistence type="predicted"/>
<sequence length="91" mass="10178">MLKPKRELTINKDESVILNHDRVTICLGAAYELDALAKLLPDVVEGNDKMEHLVVRGIASRIKSLSELLMSGLDEEVKTNAHLTRILRVTD</sequence>
<name>A0ABN8AML7_9PROT</name>
<reference evidence="1 2" key="1">
    <citation type="submission" date="2021-10" db="EMBL/GenBank/DDBJ databases">
        <authorList>
            <person name="Koch H."/>
        </authorList>
    </citation>
    <scope>NUCLEOTIDE SEQUENCE [LARGE SCALE GENOMIC DNA]</scope>
    <source>
        <strain evidence="1">6680</strain>
    </source>
</reference>
<protein>
    <recommendedName>
        <fullName evidence="3">Cell division protein ZapA</fullName>
    </recommendedName>
</protein>